<dbReference type="PANTHER" id="PTHR11315:SF0">
    <property type="entry name" value="FOLATE GAMMA-GLUTAMYL HYDROLASE"/>
    <property type="match status" value="1"/>
</dbReference>
<organism evidence="5 6">
    <name type="scientific">Acrasis kona</name>
    <dbReference type="NCBI Taxonomy" id="1008807"/>
    <lineage>
        <taxon>Eukaryota</taxon>
        <taxon>Discoba</taxon>
        <taxon>Heterolobosea</taxon>
        <taxon>Tetramitia</taxon>
        <taxon>Eutetramitia</taxon>
        <taxon>Acrasidae</taxon>
        <taxon>Acrasis</taxon>
    </lineage>
</organism>
<sequence length="314" mass="36545">MLQNALLLVPLLVLVCCSQQNRPIIGIMTQPREDHPEYGSYLVASYVKLFESAGARVIPIHFDSTKEELLHIFNSINGLVFPGGGSFIDYGHDLFFPNSMYLYNLTIEANDKGDYFPVWGTCLGFEMLHIFASEIFDRTVLSSYDAWDISYPLVWSQGHKESKMFSGLLQDHRVFDDLSKYNSTMNYHKFGVSPETYKTNTKLNEYFKILATNSDRQGKEFISIVESKKYPIYAVQFHPEWPIFEWEESANVAHFQEAVRGNSHFGRFFVNECRKNNHQFADKHDERRRLIYNYKADFTVTTTGDVQTYYFPKK</sequence>
<evidence type="ECO:0000313" key="5">
    <source>
        <dbReference type="EMBL" id="KAL0482347.1"/>
    </source>
</evidence>
<evidence type="ECO:0000256" key="2">
    <source>
        <dbReference type="PROSITE-ProRule" id="PRU00607"/>
    </source>
</evidence>
<gene>
    <name evidence="5" type="ORF">AKO1_012984</name>
</gene>
<dbReference type="PROSITE" id="PS51273">
    <property type="entry name" value="GATASE_TYPE_1"/>
    <property type="match status" value="1"/>
</dbReference>
<feature type="signal peptide" evidence="3">
    <location>
        <begin position="1"/>
        <end position="18"/>
    </location>
</feature>
<feature type="active site" description="Nucleophile" evidence="1 2">
    <location>
        <position position="122"/>
    </location>
</feature>
<dbReference type="GO" id="GO:0034722">
    <property type="term" value="F:gamma-glutamyl-peptidase activity"/>
    <property type="evidence" value="ECO:0007669"/>
    <property type="project" value="UniProtKB-UniRule"/>
</dbReference>
<dbReference type="FunFam" id="3.40.50.880:FF:000054">
    <property type="entry name" value="Folate gamma-glutamyl hydrolase"/>
    <property type="match status" value="1"/>
</dbReference>
<dbReference type="PROSITE" id="PS51275">
    <property type="entry name" value="PEPTIDASE_C26_GGH"/>
    <property type="match status" value="1"/>
</dbReference>
<dbReference type="GO" id="GO:0005773">
    <property type="term" value="C:vacuole"/>
    <property type="evidence" value="ECO:0007669"/>
    <property type="project" value="TreeGrafter"/>
</dbReference>
<dbReference type="InterPro" id="IPR029062">
    <property type="entry name" value="Class_I_gatase-like"/>
</dbReference>
<reference evidence="5 6" key="1">
    <citation type="submission" date="2024-03" db="EMBL/GenBank/DDBJ databases">
        <title>The Acrasis kona genome and developmental transcriptomes reveal deep origins of eukaryotic multicellular pathways.</title>
        <authorList>
            <person name="Sheikh S."/>
            <person name="Fu C.-J."/>
            <person name="Brown M.W."/>
            <person name="Baldauf S.L."/>
        </authorList>
    </citation>
    <scope>NUCLEOTIDE SEQUENCE [LARGE SCALE GENOMIC DNA]</scope>
    <source>
        <strain evidence="5 6">ATCC MYA-3509</strain>
    </source>
</reference>
<evidence type="ECO:0000313" key="6">
    <source>
        <dbReference type="Proteomes" id="UP001431209"/>
    </source>
</evidence>
<dbReference type="EMBL" id="JAOPGA020000840">
    <property type="protein sequence ID" value="KAL0482347.1"/>
    <property type="molecule type" value="Genomic_DNA"/>
</dbReference>
<comment type="catalytic activity">
    <reaction evidence="2">
        <text>(6S)-5,6,7,8-tetrahydrofolyl-(gamma-L-Glu)(n) + (n-1) H2O = (6S)-5,6,7,8-tetrahydrofolate + (n-1) L-glutamate</text>
        <dbReference type="Rhea" id="RHEA:56784"/>
        <dbReference type="Rhea" id="RHEA-COMP:14738"/>
        <dbReference type="ChEBI" id="CHEBI:15377"/>
        <dbReference type="ChEBI" id="CHEBI:29985"/>
        <dbReference type="ChEBI" id="CHEBI:57453"/>
        <dbReference type="ChEBI" id="CHEBI:141005"/>
        <dbReference type="EC" id="3.4.19.9"/>
    </reaction>
</comment>
<keyword evidence="6" id="KW-1185">Reference proteome</keyword>
<evidence type="ECO:0000256" key="1">
    <source>
        <dbReference type="PIRSR" id="PIRSR615527-1"/>
    </source>
</evidence>
<dbReference type="InterPro" id="IPR017926">
    <property type="entry name" value="GATASE"/>
</dbReference>
<feature type="active site" description="Proton donor" evidence="1">
    <location>
        <position position="238"/>
    </location>
</feature>
<name>A0AAW2Z156_9EUKA</name>
<dbReference type="EC" id="3.4.19.9" evidence="2"/>
<evidence type="ECO:0000256" key="3">
    <source>
        <dbReference type="SAM" id="SignalP"/>
    </source>
</evidence>
<dbReference type="Proteomes" id="UP001431209">
    <property type="component" value="Unassembled WGS sequence"/>
</dbReference>
<proteinExistence type="predicted"/>
<dbReference type="Gene3D" id="3.40.50.880">
    <property type="match status" value="1"/>
</dbReference>
<protein>
    <recommendedName>
        <fullName evidence="2">folate gamma-glutamyl hydrolase</fullName>
        <ecNumber evidence="2">3.4.19.9</ecNumber>
    </recommendedName>
</protein>
<evidence type="ECO:0000259" key="4">
    <source>
        <dbReference type="Pfam" id="PF00117"/>
    </source>
</evidence>
<feature type="domain" description="Glutamine amidotransferase" evidence="4">
    <location>
        <begin position="43"/>
        <end position="240"/>
    </location>
</feature>
<feature type="active site" evidence="2">
    <location>
        <position position="238"/>
    </location>
</feature>
<dbReference type="Pfam" id="PF00117">
    <property type="entry name" value="GATase"/>
    <property type="match status" value="1"/>
</dbReference>
<dbReference type="InterPro" id="IPR015527">
    <property type="entry name" value="Pept_C26_g-glut_hydrolase"/>
</dbReference>
<feature type="chain" id="PRO_5043654849" description="folate gamma-glutamyl hydrolase" evidence="3">
    <location>
        <begin position="19"/>
        <end position="314"/>
    </location>
</feature>
<dbReference type="AlphaFoldDB" id="A0AAW2Z156"/>
<keyword evidence="2" id="KW-0378">Hydrolase</keyword>
<dbReference type="SUPFAM" id="SSF52317">
    <property type="entry name" value="Class I glutamine amidotransferase-like"/>
    <property type="match status" value="1"/>
</dbReference>
<dbReference type="GO" id="GO:0046900">
    <property type="term" value="P:tetrahydrofolylpolyglutamate metabolic process"/>
    <property type="evidence" value="ECO:0007669"/>
    <property type="project" value="TreeGrafter"/>
</dbReference>
<keyword evidence="3" id="KW-0732">Signal</keyword>
<dbReference type="PANTHER" id="PTHR11315">
    <property type="entry name" value="PROTEASE FAMILY C26 GAMMA-GLUTAMYL HYDROLASE"/>
    <property type="match status" value="1"/>
</dbReference>
<comment type="caution">
    <text evidence="5">The sequence shown here is derived from an EMBL/GenBank/DDBJ whole genome shotgun (WGS) entry which is preliminary data.</text>
</comment>
<accession>A0AAW2Z156</accession>